<gene>
    <name evidence="1" type="ORF">Tci_685747</name>
</gene>
<comment type="caution">
    <text evidence="1">The sequence shown here is derived from an EMBL/GenBank/DDBJ whole genome shotgun (WGS) entry which is preliminary data.</text>
</comment>
<proteinExistence type="predicted"/>
<organism evidence="1">
    <name type="scientific">Tanacetum cinerariifolium</name>
    <name type="common">Dalmatian daisy</name>
    <name type="synonym">Chrysanthemum cinerariifolium</name>
    <dbReference type="NCBI Taxonomy" id="118510"/>
    <lineage>
        <taxon>Eukaryota</taxon>
        <taxon>Viridiplantae</taxon>
        <taxon>Streptophyta</taxon>
        <taxon>Embryophyta</taxon>
        <taxon>Tracheophyta</taxon>
        <taxon>Spermatophyta</taxon>
        <taxon>Magnoliopsida</taxon>
        <taxon>eudicotyledons</taxon>
        <taxon>Gunneridae</taxon>
        <taxon>Pentapetalae</taxon>
        <taxon>asterids</taxon>
        <taxon>campanulids</taxon>
        <taxon>Asterales</taxon>
        <taxon>Asteraceae</taxon>
        <taxon>Asteroideae</taxon>
        <taxon>Anthemideae</taxon>
        <taxon>Anthemidinae</taxon>
        <taxon>Tanacetum</taxon>
    </lineage>
</organism>
<sequence>MAAFNKTFHIKQTRGLVRLFITIDPRRTSSPKPSERYHKRSKFIQKGKLNKLEIVRLDGFSSEEDIISFKEHLMKFFNAKPYVIEVRPGMQSRRLISMAVESNDSSKFSYKFLDDVEDNISSCLKHPHMP</sequence>
<name>A0A699KVN6_TANCI</name>
<dbReference type="AlphaFoldDB" id="A0A699KVN6"/>
<accession>A0A699KVN6</accession>
<reference evidence="1" key="1">
    <citation type="journal article" date="2019" name="Sci. Rep.">
        <title>Draft genome of Tanacetum cinerariifolium, the natural source of mosquito coil.</title>
        <authorList>
            <person name="Yamashiro T."/>
            <person name="Shiraishi A."/>
            <person name="Satake H."/>
            <person name="Nakayama K."/>
        </authorList>
    </citation>
    <scope>NUCLEOTIDE SEQUENCE</scope>
</reference>
<evidence type="ECO:0000313" key="1">
    <source>
        <dbReference type="EMBL" id="GFB13776.1"/>
    </source>
</evidence>
<protein>
    <submittedName>
        <fullName evidence="1">Uncharacterized protein</fullName>
    </submittedName>
</protein>
<dbReference type="EMBL" id="BKCJ010560295">
    <property type="protein sequence ID" value="GFB13776.1"/>
    <property type="molecule type" value="Genomic_DNA"/>
</dbReference>